<reference evidence="2" key="1">
    <citation type="journal article" date="2023" name="Front. Plant Sci.">
        <title>Chromosomal-level genome assembly of Melastoma candidum provides insights into trichome evolution.</title>
        <authorList>
            <person name="Zhong Y."/>
            <person name="Wu W."/>
            <person name="Sun C."/>
            <person name="Zou P."/>
            <person name="Liu Y."/>
            <person name="Dai S."/>
            <person name="Zhou R."/>
        </authorList>
    </citation>
    <scope>NUCLEOTIDE SEQUENCE [LARGE SCALE GENOMIC DNA]</scope>
</reference>
<keyword evidence="2" id="KW-1185">Reference proteome</keyword>
<organism evidence="1 2">
    <name type="scientific">Melastoma candidum</name>
    <dbReference type="NCBI Taxonomy" id="119954"/>
    <lineage>
        <taxon>Eukaryota</taxon>
        <taxon>Viridiplantae</taxon>
        <taxon>Streptophyta</taxon>
        <taxon>Embryophyta</taxon>
        <taxon>Tracheophyta</taxon>
        <taxon>Spermatophyta</taxon>
        <taxon>Magnoliopsida</taxon>
        <taxon>eudicotyledons</taxon>
        <taxon>Gunneridae</taxon>
        <taxon>Pentapetalae</taxon>
        <taxon>rosids</taxon>
        <taxon>malvids</taxon>
        <taxon>Myrtales</taxon>
        <taxon>Melastomataceae</taxon>
        <taxon>Melastomatoideae</taxon>
        <taxon>Melastomateae</taxon>
        <taxon>Melastoma</taxon>
    </lineage>
</organism>
<accession>A0ACB9QT72</accession>
<protein>
    <submittedName>
        <fullName evidence="1">Uncharacterized protein</fullName>
    </submittedName>
</protein>
<evidence type="ECO:0000313" key="2">
    <source>
        <dbReference type="Proteomes" id="UP001057402"/>
    </source>
</evidence>
<gene>
    <name evidence="1" type="ORF">MLD38_018255</name>
</gene>
<name>A0ACB9QT72_9MYRT</name>
<proteinExistence type="predicted"/>
<evidence type="ECO:0000313" key="1">
    <source>
        <dbReference type="EMBL" id="KAI4369855.1"/>
    </source>
</evidence>
<comment type="caution">
    <text evidence="1">The sequence shown here is derived from an EMBL/GenBank/DDBJ whole genome shotgun (WGS) entry which is preliminary data.</text>
</comment>
<dbReference type="Proteomes" id="UP001057402">
    <property type="component" value="Chromosome 5"/>
</dbReference>
<sequence>MGTNDESKPSKSDKPASPTTPEQTRVHVYPDWAAMQAYYGPRVAIPPYYGASVSSGHAPPPYMWGPQPMIPPYGTPYPAVYPHAGVYGHPAAPVTIPPVAVETPKKPLVSTEGGLRKKLKSFDGLAMSIGNGKVDSGDAEVDQSTETEGSSYGDRSREEKAGRKRSSEGINSTGDAKTEAKTPEVGDTVDSPISGKLPPVRASSFEVKNPVSSMDVKKAVTSSMQPGPIVPSEVWLQNERELKRERRKQSNRESARRSRLRKQAEAEELARKVESLMAENMALKSEISRLTESSEKLRVENSSLMDKLGSVQRAEEGREAIGKMMDDEDHPSDNTENFLSRINSGREMQGRNEGEAELLERKSKKDAKLHQLLDSKSRTDAVAAS</sequence>
<dbReference type="EMBL" id="CM042884">
    <property type="protein sequence ID" value="KAI4369855.1"/>
    <property type="molecule type" value="Genomic_DNA"/>
</dbReference>